<evidence type="ECO:0000256" key="1">
    <source>
        <dbReference type="ARBA" id="ARBA00004323"/>
    </source>
</evidence>
<dbReference type="GO" id="GO:0016051">
    <property type="term" value="P:carbohydrate biosynthetic process"/>
    <property type="evidence" value="ECO:0007669"/>
    <property type="project" value="InterPro"/>
</dbReference>
<dbReference type="EMBL" id="APCN01003265">
    <property type="status" value="NOT_ANNOTATED_CDS"/>
    <property type="molecule type" value="Genomic_DNA"/>
</dbReference>
<dbReference type="InterPro" id="IPR005331">
    <property type="entry name" value="Sulfotransferase"/>
</dbReference>
<evidence type="ECO:0000256" key="7">
    <source>
        <dbReference type="ARBA" id="ARBA00023136"/>
    </source>
</evidence>
<keyword evidence="5 9" id="KW-1133">Transmembrane helix</keyword>
<keyword evidence="3 9" id="KW-0808">Transferase</keyword>
<dbReference type="Proteomes" id="UP000075840">
    <property type="component" value="Unassembled WGS sequence"/>
</dbReference>
<dbReference type="PANTHER" id="PTHR12137:SF54">
    <property type="entry name" value="CARBOHYDRATE SULFOTRANSFERASE"/>
    <property type="match status" value="1"/>
</dbReference>
<dbReference type="Pfam" id="PF03567">
    <property type="entry name" value="Sulfotransfer_2"/>
    <property type="match status" value="1"/>
</dbReference>
<evidence type="ECO:0000256" key="6">
    <source>
        <dbReference type="ARBA" id="ARBA00023034"/>
    </source>
</evidence>
<dbReference type="AlphaFoldDB" id="A0A182HPM5"/>
<reference evidence="10" key="1">
    <citation type="submission" date="2022-08" db="UniProtKB">
        <authorList>
            <consortium name="EnsemblMetazoa"/>
        </authorList>
    </citation>
    <scope>IDENTIFICATION</scope>
    <source>
        <strain evidence="10">Dongola</strain>
    </source>
</reference>
<keyword evidence="8 9" id="KW-0325">Glycoprotein</keyword>
<dbReference type="InterPro" id="IPR018011">
    <property type="entry name" value="Carb_sulfotrans_8-10"/>
</dbReference>
<comment type="similarity">
    <text evidence="2 9">Belongs to the sulfotransferase 2 family.</text>
</comment>
<sequence length="367" mass="42749">MGTSSARRRGSSIAVPNRQVTVGSVVRWSVAGFLVTCAILVLVLPWPLPYEQSIEQIMQDRAQHLLEQCETIRALGNLTAPNPRTSRPNYLYFNYFYQPQHQLLWCSISKVASSSWMYQFNRWAGVPREKIDSVAHDMKGLTRMYYPVPTRADVERMKQNVEPPVVTRFLLVRDPFDRFVSAYEDLIVRPQSDNYRNLRRFIFREVYGADTPPGSNNEKNDTSGDDYPVPSFSDFTEFVLRRPNVLDPHWNTYYNLCDPCFLEPTVIVKLETYDRDVAHILRLANVSSDADNYDNAAAQFEGYRLNVNHHRGSPGDNGRAQRNFTTTVDRLAELTEAQFERLYRRYELDFRLFQYDASHYFALYRTD</sequence>
<dbReference type="VEuPathDB" id="VectorBase:AARA003214"/>
<evidence type="ECO:0000256" key="3">
    <source>
        <dbReference type="ARBA" id="ARBA00022679"/>
    </source>
</evidence>
<evidence type="ECO:0000313" key="11">
    <source>
        <dbReference type="Proteomes" id="UP000075840"/>
    </source>
</evidence>
<dbReference type="EC" id="2.8.2.-" evidence="9"/>
<accession>A0A182HPM5</accession>
<feature type="transmembrane region" description="Helical" evidence="9">
    <location>
        <begin position="28"/>
        <end position="48"/>
    </location>
</feature>
<keyword evidence="11" id="KW-1185">Reference proteome</keyword>
<evidence type="ECO:0000256" key="2">
    <source>
        <dbReference type="ARBA" id="ARBA00006339"/>
    </source>
</evidence>
<keyword evidence="7 9" id="KW-0472">Membrane</keyword>
<evidence type="ECO:0000256" key="5">
    <source>
        <dbReference type="ARBA" id="ARBA00022989"/>
    </source>
</evidence>
<keyword evidence="9" id="KW-0119">Carbohydrate metabolism</keyword>
<evidence type="ECO:0000256" key="4">
    <source>
        <dbReference type="ARBA" id="ARBA00022692"/>
    </source>
</evidence>
<keyword evidence="6 9" id="KW-0333">Golgi apparatus</keyword>
<evidence type="ECO:0000256" key="9">
    <source>
        <dbReference type="RuleBase" id="RU364020"/>
    </source>
</evidence>
<keyword evidence="4 9" id="KW-0812">Transmembrane</keyword>
<dbReference type="PANTHER" id="PTHR12137">
    <property type="entry name" value="CARBOHYDRATE SULFOTRANSFERASE"/>
    <property type="match status" value="1"/>
</dbReference>
<organism evidence="10 11">
    <name type="scientific">Anopheles arabiensis</name>
    <name type="common">Mosquito</name>
    <dbReference type="NCBI Taxonomy" id="7173"/>
    <lineage>
        <taxon>Eukaryota</taxon>
        <taxon>Metazoa</taxon>
        <taxon>Ecdysozoa</taxon>
        <taxon>Arthropoda</taxon>
        <taxon>Hexapoda</taxon>
        <taxon>Insecta</taxon>
        <taxon>Pterygota</taxon>
        <taxon>Neoptera</taxon>
        <taxon>Endopterygota</taxon>
        <taxon>Diptera</taxon>
        <taxon>Nematocera</taxon>
        <taxon>Culicoidea</taxon>
        <taxon>Culicidae</taxon>
        <taxon>Anophelinae</taxon>
        <taxon>Anopheles</taxon>
    </lineage>
</organism>
<evidence type="ECO:0000313" key="10">
    <source>
        <dbReference type="EnsemblMetazoa" id="AARA003214-PA"/>
    </source>
</evidence>
<comment type="subcellular location">
    <subcellularLocation>
        <location evidence="1 9">Golgi apparatus membrane</location>
        <topology evidence="1 9">Single-pass type II membrane protein</topology>
    </subcellularLocation>
</comment>
<protein>
    <recommendedName>
        <fullName evidence="9">Carbohydrate sulfotransferase</fullName>
        <ecNumber evidence="9">2.8.2.-</ecNumber>
    </recommendedName>
</protein>
<name>A0A182HPM5_ANOAR</name>
<keyword evidence="9" id="KW-0735">Signal-anchor</keyword>
<dbReference type="GO" id="GO:0008146">
    <property type="term" value="F:sulfotransferase activity"/>
    <property type="evidence" value="ECO:0007669"/>
    <property type="project" value="InterPro"/>
</dbReference>
<evidence type="ECO:0000256" key="8">
    <source>
        <dbReference type="ARBA" id="ARBA00023180"/>
    </source>
</evidence>
<dbReference type="EnsemblMetazoa" id="AARA003214-RA">
    <property type="protein sequence ID" value="AARA003214-PA"/>
    <property type="gene ID" value="AARA003214"/>
</dbReference>
<dbReference type="GO" id="GO:0000139">
    <property type="term" value="C:Golgi membrane"/>
    <property type="evidence" value="ECO:0007669"/>
    <property type="project" value="UniProtKB-SubCell"/>
</dbReference>
<proteinExistence type="inferred from homology"/>
<dbReference type="VEuPathDB" id="VectorBase:AARA21_010706"/>